<comment type="caution">
    <text evidence="1">The sequence shown here is derived from an EMBL/GenBank/DDBJ whole genome shotgun (WGS) entry which is preliminary data.</text>
</comment>
<accession>A0A024GE18</accession>
<reference evidence="1 2" key="1">
    <citation type="submission" date="2012-05" db="EMBL/GenBank/DDBJ databases">
        <title>Recombination and specialization in a pathogen metapopulation.</title>
        <authorList>
            <person name="Gardiner A."/>
            <person name="Kemen E."/>
            <person name="Schultz-Larsen T."/>
            <person name="MacLean D."/>
            <person name="Van Oosterhout C."/>
            <person name="Jones J.D.G."/>
        </authorList>
    </citation>
    <scope>NUCLEOTIDE SEQUENCE [LARGE SCALE GENOMIC DNA]</scope>
    <source>
        <strain evidence="1 2">Ac Nc2</strain>
    </source>
</reference>
<proteinExistence type="predicted"/>
<dbReference type="AlphaFoldDB" id="A0A024GE18"/>
<dbReference type="Proteomes" id="UP000053237">
    <property type="component" value="Unassembled WGS sequence"/>
</dbReference>
<evidence type="ECO:0000313" key="2">
    <source>
        <dbReference type="Proteomes" id="UP000053237"/>
    </source>
</evidence>
<keyword evidence="2" id="KW-1185">Reference proteome</keyword>
<dbReference type="OrthoDB" id="166733at2759"/>
<dbReference type="PANTHER" id="PTHR16219:SF1">
    <property type="entry name" value="HAUS AUGMIN-LIKE COMPLEX SUBUNIT 4"/>
    <property type="match status" value="1"/>
</dbReference>
<dbReference type="GO" id="GO:0070652">
    <property type="term" value="C:HAUS complex"/>
    <property type="evidence" value="ECO:0007669"/>
    <property type="project" value="InterPro"/>
</dbReference>
<evidence type="ECO:0000313" key="1">
    <source>
        <dbReference type="EMBL" id="CCI44779.1"/>
    </source>
</evidence>
<organism evidence="1 2">
    <name type="scientific">Albugo candida</name>
    <dbReference type="NCBI Taxonomy" id="65357"/>
    <lineage>
        <taxon>Eukaryota</taxon>
        <taxon>Sar</taxon>
        <taxon>Stramenopiles</taxon>
        <taxon>Oomycota</taxon>
        <taxon>Peronosporomycetes</taxon>
        <taxon>Albuginales</taxon>
        <taxon>Albuginaceae</taxon>
        <taxon>Albugo</taxon>
    </lineage>
</organism>
<dbReference type="InParanoid" id="A0A024GE18"/>
<protein>
    <submittedName>
        <fullName evidence="1">Uncharacterized protein</fullName>
    </submittedName>
</protein>
<gene>
    <name evidence="1" type="ORF">BN9_056030</name>
</gene>
<dbReference type="GO" id="GO:0051011">
    <property type="term" value="F:microtubule minus-end binding"/>
    <property type="evidence" value="ECO:0007669"/>
    <property type="project" value="TreeGrafter"/>
</dbReference>
<name>A0A024GE18_9STRA</name>
<dbReference type="EMBL" id="CAIX01000079">
    <property type="protein sequence ID" value="CCI44779.1"/>
    <property type="molecule type" value="Genomic_DNA"/>
</dbReference>
<sequence>MTSEPLEAYYRAELLLSAVSELPARARTKLDDTFDTKALALTTLQANANVQMYSKQCEALDTEHSRVPPPLMCPTIESADPNSTPHSHSPTQLLVVPFIERYLYEKCVTICGFLHADRDISQLENLPIHIMHQKSKLSAEETHCQNLRKEMIKTLTVELDAYKAMICKLVHMLSTFKQLEMPQYLARKTRWLHTLSTLFQTQVQLYRYQLLEQTYTCTKVDTLCKLSAILSDRKARAHLKRQTLKTQLQMYRNNGNEFQRIAKSYKSIQKRIDEKKNWMQTVNQIQ</sequence>
<dbReference type="Pfam" id="PF14735">
    <property type="entry name" value="HAUS4"/>
    <property type="match status" value="1"/>
</dbReference>
<dbReference type="PANTHER" id="PTHR16219">
    <property type="entry name" value="AUGMIN SUBUNIT 4 FAMILY MEMBER"/>
    <property type="match status" value="1"/>
</dbReference>
<dbReference type="GO" id="GO:0051225">
    <property type="term" value="P:spindle assembly"/>
    <property type="evidence" value="ECO:0007669"/>
    <property type="project" value="InterPro"/>
</dbReference>
<dbReference type="STRING" id="65357.A0A024GE18"/>
<dbReference type="InterPro" id="IPR029327">
    <property type="entry name" value="HAUS4"/>
</dbReference>